<name>A0AAE3J2Y0_9RHOB</name>
<dbReference type="Proteomes" id="UP001208041">
    <property type="component" value="Unassembled WGS sequence"/>
</dbReference>
<sequence>MTFLTLGNILWSNHLNKMRFALLNDQRVEATPGVKGVCPGCNAEMFARCGTKKVWHWAHKGRRHCDHWWENETEWHRDWKNQFMTDWQEVPARDETGELHIADVKTPYGLVIEFQHSAIKPDEVEKRTNFYGQVIWIIDGRRRPTDLIQYERMLSENLPERFDGVHIYTVYCEETRLLKEWGSLGKIIGFDFGGDNLCLLTAAQGRRRYLFEFPKVEFARLISEASPLPVVQFAKPVRRGYRRRGRF</sequence>
<dbReference type="Pfam" id="PF06054">
    <property type="entry name" value="CoiA_nuc"/>
    <property type="match status" value="1"/>
</dbReference>
<gene>
    <name evidence="3" type="ORF">OH136_15265</name>
</gene>
<organism evidence="3 4">
    <name type="scientific">Halocynthiibacter halioticoli</name>
    <dbReference type="NCBI Taxonomy" id="2986804"/>
    <lineage>
        <taxon>Bacteria</taxon>
        <taxon>Pseudomonadati</taxon>
        <taxon>Pseudomonadota</taxon>
        <taxon>Alphaproteobacteria</taxon>
        <taxon>Rhodobacterales</taxon>
        <taxon>Paracoccaceae</taxon>
        <taxon>Halocynthiibacter</taxon>
    </lineage>
</organism>
<reference evidence="3" key="1">
    <citation type="submission" date="2022-10" db="EMBL/GenBank/DDBJ databases">
        <authorList>
            <person name="Yue Y."/>
        </authorList>
    </citation>
    <scope>NUCLEOTIDE SEQUENCE</scope>
    <source>
        <strain evidence="3">Z654</strain>
    </source>
</reference>
<evidence type="ECO:0000313" key="3">
    <source>
        <dbReference type="EMBL" id="MCV6825921.1"/>
    </source>
</evidence>
<dbReference type="AlphaFoldDB" id="A0AAE3J2Y0"/>
<accession>A0AAE3J2Y0</accession>
<comment type="caution">
    <text evidence="3">The sequence shown here is derived from an EMBL/GenBank/DDBJ whole genome shotgun (WGS) entry which is preliminary data.</text>
</comment>
<keyword evidence="4" id="KW-1185">Reference proteome</keyword>
<dbReference type="EMBL" id="JAOYFC010000005">
    <property type="protein sequence ID" value="MCV6825921.1"/>
    <property type="molecule type" value="Genomic_DNA"/>
</dbReference>
<dbReference type="Pfam" id="PF25164">
    <property type="entry name" value="CoiA_N"/>
    <property type="match status" value="1"/>
</dbReference>
<evidence type="ECO:0000259" key="2">
    <source>
        <dbReference type="Pfam" id="PF25164"/>
    </source>
</evidence>
<feature type="domain" description="Competence protein CoiA nuclease-like" evidence="1">
    <location>
        <begin position="110"/>
        <end position="175"/>
    </location>
</feature>
<evidence type="ECO:0000259" key="1">
    <source>
        <dbReference type="Pfam" id="PF06054"/>
    </source>
</evidence>
<proteinExistence type="predicted"/>
<dbReference type="InterPro" id="IPR010330">
    <property type="entry name" value="CoiA_nuc"/>
</dbReference>
<evidence type="ECO:0000313" key="4">
    <source>
        <dbReference type="Proteomes" id="UP001208041"/>
    </source>
</evidence>
<dbReference type="InterPro" id="IPR057253">
    <property type="entry name" value="CoiA-like_N"/>
</dbReference>
<feature type="domain" description="Competence protein CoiA-like N-terminal" evidence="2">
    <location>
        <begin position="37"/>
        <end position="66"/>
    </location>
</feature>
<protein>
    <submittedName>
        <fullName evidence="3">Competence protein CoiA family protein</fullName>
    </submittedName>
</protein>
<dbReference type="RefSeq" id="WP_263954896.1">
    <property type="nucleotide sequence ID" value="NZ_JAOYFC010000005.1"/>
</dbReference>